<name>A0ABY8VLL2_9CORY</name>
<gene>
    <name evidence="6" type="ORF">QP029_13915</name>
</gene>
<dbReference type="RefSeq" id="WP_284874832.1">
    <property type="nucleotide sequence ID" value="NZ_CP126970.1"/>
</dbReference>
<evidence type="ECO:0000313" key="6">
    <source>
        <dbReference type="EMBL" id="WIM70242.1"/>
    </source>
</evidence>
<dbReference type="InterPro" id="IPR039376">
    <property type="entry name" value="Ferritin_CCC1_N"/>
</dbReference>
<dbReference type="EMBL" id="CP126970">
    <property type="protein sequence ID" value="WIM70242.1"/>
    <property type="molecule type" value="Genomic_DNA"/>
</dbReference>
<keyword evidence="4 5" id="KW-0472">Membrane</keyword>
<feature type="transmembrane region" description="Helical" evidence="5">
    <location>
        <begin position="144"/>
        <end position="167"/>
    </location>
</feature>
<evidence type="ECO:0000256" key="5">
    <source>
        <dbReference type="SAM" id="Phobius"/>
    </source>
</evidence>
<dbReference type="Proteomes" id="UP001238805">
    <property type="component" value="Chromosome"/>
</dbReference>
<feature type="transmembrane region" description="Helical" evidence="5">
    <location>
        <begin position="315"/>
        <end position="337"/>
    </location>
</feature>
<feature type="transmembrane region" description="Helical" evidence="5">
    <location>
        <begin position="291"/>
        <end position="309"/>
    </location>
</feature>
<comment type="subcellular location">
    <subcellularLocation>
        <location evidence="1">Endomembrane system</location>
        <topology evidence="1">Multi-pass membrane protein</topology>
    </subcellularLocation>
</comment>
<dbReference type="CDD" id="cd01044">
    <property type="entry name" value="Ferritin_CCC1_N"/>
    <property type="match status" value="1"/>
</dbReference>
<keyword evidence="3 5" id="KW-1133">Transmembrane helix</keyword>
<dbReference type="Pfam" id="PF01988">
    <property type="entry name" value="VIT1"/>
    <property type="match status" value="1"/>
</dbReference>
<organism evidence="6 7">
    <name type="scientific">Corynebacterium suedekumii</name>
    <dbReference type="NCBI Taxonomy" id="3049801"/>
    <lineage>
        <taxon>Bacteria</taxon>
        <taxon>Bacillati</taxon>
        <taxon>Actinomycetota</taxon>
        <taxon>Actinomycetes</taxon>
        <taxon>Mycobacteriales</taxon>
        <taxon>Corynebacteriaceae</taxon>
        <taxon>Corynebacterium</taxon>
    </lineage>
</organism>
<feature type="transmembrane region" description="Helical" evidence="5">
    <location>
        <begin position="349"/>
        <end position="370"/>
    </location>
</feature>
<feature type="transmembrane region" description="Helical" evidence="5">
    <location>
        <begin position="173"/>
        <end position="192"/>
    </location>
</feature>
<dbReference type="InterPro" id="IPR008217">
    <property type="entry name" value="Ccc1_fam"/>
</dbReference>
<accession>A0ABY8VLL2</accession>
<keyword evidence="2 5" id="KW-0812">Transmembrane</keyword>
<protein>
    <submittedName>
        <fullName evidence="6">VIT1/CCC1 transporter family protein</fullName>
    </submittedName>
</protein>
<dbReference type="CDD" id="cd02433">
    <property type="entry name" value="Nodulin-21_like_2"/>
    <property type="match status" value="1"/>
</dbReference>
<evidence type="ECO:0000313" key="7">
    <source>
        <dbReference type="Proteomes" id="UP001238805"/>
    </source>
</evidence>
<evidence type="ECO:0000256" key="3">
    <source>
        <dbReference type="ARBA" id="ARBA00022989"/>
    </source>
</evidence>
<evidence type="ECO:0000256" key="2">
    <source>
        <dbReference type="ARBA" id="ARBA00022692"/>
    </source>
</evidence>
<reference evidence="6 7" key="1">
    <citation type="submission" date="2023-05" db="EMBL/GenBank/DDBJ databases">
        <title>Corynebacterium suedekumii sp. nov. and Corynebacterium breve sp. nov. isolated from raw cow's milk.</title>
        <authorList>
            <person name="Baer M.K."/>
            <person name="Mehl L."/>
            <person name="Hellmuth R."/>
            <person name="Marke G."/>
            <person name="Lipski A."/>
        </authorList>
    </citation>
    <scope>NUCLEOTIDE SEQUENCE [LARGE SCALE GENOMIC DNA]</scope>
    <source>
        <strain evidence="6 7">LM112</strain>
    </source>
</reference>
<proteinExistence type="predicted"/>
<dbReference type="PANTHER" id="PTHR31851">
    <property type="entry name" value="FE(2+)/MN(2+) TRANSPORTER PCL1"/>
    <property type="match status" value="1"/>
</dbReference>
<keyword evidence="7" id="KW-1185">Reference proteome</keyword>
<evidence type="ECO:0000256" key="1">
    <source>
        <dbReference type="ARBA" id="ARBA00004127"/>
    </source>
</evidence>
<evidence type="ECO:0000256" key="4">
    <source>
        <dbReference type="ARBA" id="ARBA00023136"/>
    </source>
</evidence>
<sequence length="371" mass="39484">MVDDQTLTSQPTRAQINRWRRYLANERAEAAVYRELARKRTGEEREILLALAESEARHEAFWRDKLGEYVGFPRQPDLGTRFMGLLAKRFGSVFTLALMQTAESRSPYIQDDDAPDQIAADERIHAEVVRGLATRSREKMSGGFRAAVFGANDGLVSNLALVVGIMGSGVSSSLILLTGISGLLAGALSMAAGEWVSVRSQGELLDASTPNPQAHTLLPQLDVNANELALVYRARGLSEKDAAEKARSEFSRMAFEQAIGLDREDHPEGVEQHANASEVVGSAWTAAGSSFLFFAGGAFIPIIPFLFGASPVLGAVIAVVLVSCALLFTGGIVGVLSGKAPLVRALRQLAIGLGAAGVTYVLGLAFGTVIG</sequence>